<keyword evidence="1" id="KW-0812">Transmembrane</keyword>
<feature type="transmembrane region" description="Helical" evidence="1">
    <location>
        <begin position="38"/>
        <end position="58"/>
    </location>
</feature>
<evidence type="ECO:0000256" key="1">
    <source>
        <dbReference type="SAM" id="Phobius"/>
    </source>
</evidence>
<reference evidence="2" key="1">
    <citation type="submission" date="2014-06" db="EMBL/GenBank/DDBJ databases">
        <title>Key roles for freshwater Actinobacteria revealed by deep metagenomic sequencing.</title>
        <authorList>
            <person name="Ghai R."/>
            <person name="Mizuno C.M."/>
            <person name="Picazo A."/>
            <person name="Camacho A."/>
            <person name="Rodriguez-Valera F."/>
        </authorList>
    </citation>
    <scope>NUCLEOTIDE SEQUENCE</scope>
</reference>
<protein>
    <submittedName>
        <fullName evidence="2">Uncharacterized protein</fullName>
    </submittedName>
</protein>
<dbReference type="AlphaFoldDB" id="A0A094PXA7"/>
<proteinExistence type="predicted"/>
<organism evidence="2">
    <name type="scientific">freshwater metagenome</name>
    <dbReference type="NCBI Taxonomy" id="449393"/>
    <lineage>
        <taxon>unclassified sequences</taxon>
        <taxon>metagenomes</taxon>
        <taxon>ecological metagenomes</taxon>
    </lineage>
</organism>
<comment type="caution">
    <text evidence="2">The sequence shown here is derived from an EMBL/GenBank/DDBJ whole genome shotgun (WGS) entry which is preliminary data.</text>
</comment>
<name>A0A094PXA7_9ZZZZ</name>
<accession>A0A094PXA7</accession>
<sequence length="66" mass="7555">MNELVTTVTDYFASFSLVQVLGIVLVIVFLLKKLLKWAIIFAILMFFVLPYLDAQGYLDQIKSLIN</sequence>
<evidence type="ECO:0000313" key="2">
    <source>
        <dbReference type="EMBL" id="KGA16415.1"/>
    </source>
</evidence>
<dbReference type="EMBL" id="JNSL01000085">
    <property type="protein sequence ID" value="KGA16415.1"/>
    <property type="molecule type" value="Genomic_DNA"/>
</dbReference>
<gene>
    <name evidence="2" type="ORF">GM51_12595</name>
</gene>
<keyword evidence="1" id="KW-0472">Membrane</keyword>
<feature type="transmembrane region" description="Helical" evidence="1">
    <location>
        <begin position="12"/>
        <end position="31"/>
    </location>
</feature>
<keyword evidence="1" id="KW-1133">Transmembrane helix</keyword>